<dbReference type="PANTHER" id="PTHR37299:SF2">
    <property type="entry name" value="HTH LYTTR-TYPE DOMAIN-CONTAINING PROTEIN"/>
    <property type="match status" value="1"/>
</dbReference>
<dbReference type="GO" id="GO:0000156">
    <property type="term" value="F:phosphorelay response regulator activity"/>
    <property type="evidence" value="ECO:0007669"/>
    <property type="project" value="InterPro"/>
</dbReference>
<evidence type="ECO:0000313" key="6">
    <source>
        <dbReference type="EMBL" id="SET50932.1"/>
    </source>
</evidence>
<organism evidence="6 7">
    <name type="scientific">Salinibacillus kushneri</name>
    <dbReference type="NCBI Taxonomy" id="237682"/>
    <lineage>
        <taxon>Bacteria</taxon>
        <taxon>Bacillati</taxon>
        <taxon>Bacillota</taxon>
        <taxon>Bacilli</taxon>
        <taxon>Bacillales</taxon>
        <taxon>Bacillaceae</taxon>
        <taxon>Salinibacillus</taxon>
    </lineage>
</organism>
<name>A0A1I0EZ17_9BACI</name>
<dbReference type="PANTHER" id="PTHR37299">
    <property type="entry name" value="TRANSCRIPTIONAL REGULATOR-RELATED"/>
    <property type="match status" value="1"/>
</dbReference>
<evidence type="ECO:0000259" key="5">
    <source>
        <dbReference type="PROSITE" id="PS50930"/>
    </source>
</evidence>
<evidence type="ECO:0000256" key="1">
    <source>
        <dbReference type="ARBA" id="ARBA00022490"/>
    </source>
</evidence>
<sequence length="149" mass="17375">MKVNIDIDQEYEGVFVTIHAKEWTQDLEDIVKSLESRTHKRIVGIEEDKSILLTPDEVEYVFAQNRKVYASIHNHTIELTMKLYELEEILSGYHFTRFSKSVIGNLNHIKYFELAFNGNLCVFFHSGGKEYVSRKYVSEIKEKLILGGK</sequence>
<dbReference type="Gene3D" id="2.40.50.1020">
    <property type="entry name" value="LytTr DNA-binding domain"/>
    <property type="match status" value="1"/>
</dbReference>
<dbReference type="OrthoDB" id="9808614at2"/>
<evidence type="ECO:0000256" key="4">
    <source>
        <dbReference type="ARBA" id="ARBA00023163"/>
    </source>
</evidence>
<accession>A0A1I0EZ17</accession>
<gene>
    <name evidence="6" type="ORF">SAMN05421676_105138</name>
</gene>
<evidence type="ECO:0000256" key="2">
    <source>
        <dbReference type="ARBA" id="ARBA00023015"/>
    </source>
</evidence>
<dbReference type="AlphaFoldDB" id="A0A1I0EZ17"/>
<dbReference type="Proteomes" id="UP000199095">
    <property type="component" value="Unassembled WGS sequence"/>
</dbReference>
<feature type="domain" description="HTH LytTR-type" evidence="5">
    <location>
        <begin position="42"/>
        <end position="146"/>
    </location>
</feature>
<reference evidence="7" key="1">
    <citation type="submission" date="2016-10" db="EMBL/GenBank/DDBJ databases">
        <authorList>
            <person name="Varghese N."/>
            <person name="Submissions S."/>
        </authorList>
    </citation>
    <scope>NUCLEOTIDE SEQUENCE [LARGE SCALE GENOMIC DNA]</scope>
    <source>
        <strain evidence="7">CGMCC 1.3566</strain>
    </source>
</reference>
<evidence type="ECO:0000313" key="7">
    <source>
        <dbReference type="Proteomes" id="UP000199095"/>
    </source>
</evidence>
<keyword evidence="1" id="KW-0963">Cytoplasm</keyword>
<keyword evidence="7" id="KW-1185">Reference proteome</keyword>
<keyword evidence="3 6" id="KW-0238">DNA-binding</keyword>
<dbReference type="InterPro" id="IPR046947">
    <property type="entry name" value="LytR-like"/>
</dbReference>
<protein>
    <submittedName>
        <fullName evidence="6">LytTr DNA-binding domain-containing protein</fullName>
    </submittedName>
</protein>
<evidence type="ECO:0000256" key="3">
    <source>
        <dbReference type="ARBA" id="ARBA00023125"/>
    </source>
</evidence>
<dbReference type="EMBL" id="FOHJ01000005">
    <property type="protein sequence ID" value="SET50932.1"/>
    <property type="molecule type" value="Genomic_DNA"/>
</dbReference>
<dbReference type="PROSITE" id="PS50930">
    <property type="entry name" value="HTH_LYTTR"/>
    <property type="match status" value="1"/>
</dbReference>
<dbReference type="SMART" id="SM00850">
    <property type="entry name" value="LytTR"/>
    <property type="match status" value="1"/>
</dbReference>
<proteinExistence type="predicted"/>
<dbReference type="STRING" id="237682.SAMN05421676_105138"/>
<dbReference type="Pfam" id="PF04397">
    <property type="entry name" value="LytTR"/>
    <property type="match status" value="1"/>
</dbReference>
<dbReference type="InterPro" id="IPR007492">
    <property type="entry name" value="LytTR_DNA-bd_dom"/>
</dbReference>
<keyword evidence="4" id="KW-0804">Transcription</keyword>
<dbReference type="RefSeq" id="WP_093134425.1">
    <property type="nucleotide sequence ID" value="NZ_FOHJ01000005.1"/>
</dbReference>
<keyword evidence="2" id="KW-0805">Transcription regulation</keyword>
<dbReference type="GO" id="GO:0003677">
    <property type="term" value="F:DNA binding"/>
    <property type="evidence" value="ECO:0007669"/>
    <property type="project" value="UniProtKB-KW"/>
</dbReference>